<evidence type="ECO:0000256" key="1">
    <source>
        <dbReference type="SAM" id="MobiDB-lite"/>
    </source>
</evidence>
<reference evidence="3" key="1">
    <citation type="submission" date="2025-08" db="UniProtKB">
        <authorList>
            <consortium name="RefSeq"/>
        </authorList>
    </citation>
    <scope>IDENTIFICATION</scope>
</reference>
<gene>
    <name evidence="3" type="primary">LOC106810099</name>
</gene>
<proteinExistence type="predicted"/>
<feature type="compositionally biased region" description="Low complexity" evidence="1">
    <location>
        <begin position="161"/>
        <end position="183"/>
    </location>
</feature>
<evidence type="ECO:0000313" key="3">
    <source>
        <dbReference type="RefSeq" id="XP_014668858.1"/>
    </source>
</evidence>
<organism evidence="2 3">
    <name type="scientific">Priapulus caudatus</name>
    <name type="common">Priapulid worm</name>
    <dbReference type="NCBI Taxonomy" id="37621"/>
    <lineage>
        <taxon>Eukaryota</taxon>
        <taxon>Metazoa</taxon>
        <taxon>Ecdysozoa</taxon>
        <taxon>Scalidophora</taxon>
        <taxon>Priapulida</taxon>
        <taxon>Priapulimorpha</taxon>
        <taxon>Priapulimorphida</taxon>
        <taxon>Priapulidae</taxon>
        <taxon>Priapulus</taxon>
    </lineage>
</organism>
<dbReference type="RefSeq" id="XP_014668858.1">
    <property type="nucleotide sequence ID" value="XM_014813372.1"/>
</dbReference>
<accession>A0ABM1E9I7</accession>
<feature type="region of interest" description="Disordered" evidence="1">
    <location>
        <begin position="202"/>
        <end position="222"/>
    </location>
</feature>
<name>A0ABM1E9I7_PRICU</name>
<dbReference type="Proteomes" id="UP000695022">
    <property type="component" value="Unplaced"/>
</dbReference>
<feature type="compositionally biased region" description="Low complexity" evidence="1">
    <location>
        <begin position="213"/>
        <end position="222"/>
    </location>
</feature>
<protein>
    <submittedName>
        <fullName evidence="3">Uncharacterized protein LOC106810099</fullName>
    </submittedName>
</protein>
<evidence type="ECO:0000313" key="2">
    <source>
        <dbReference type="Proteomes" id="UP000695022"/>
    </source>
</evidence>
<keyword evidence="2" id="KW-1185">Reference proteome</keyword>
<feature type="region of interest" description="Disordered" evidence="1">
    <location>
        <begin position="160"/>
        <end position="188"/>
    </location>
</feature>
<dbReference type="GeneID" id="106810099"/>
<feature type="region of interest" description="Disordered" evidence="1">
    <location>
        <begin position="103"/>
        <end position="135"/>
    </location>
</feature>
<sequence length="397" mass="44386">MKQIIVFFEADSTVSRLTPNACFRHEESSKKEEKEFQAGERIFVKWRVGHKIENFDAVILGVFDTVAVAEKFLSKVRKPVQDYLSRYEPIDGLYSYIKSLSPSKTAPSKDSNDVEDINPLQKQPRKRKVKAPEIEDTDSDDYVDSILAMRRQSSFIVDETPASAAANEKPSAAANENPSAAANDRSVNNINIPSTNRFIATSPIHHQSPNTFSHSSSPVASSSYNHNNDYSNYDGSFCQLLNSTANTLYGDTTYQPTQDDRIRQLEESVRLLTERVVYLESRNDFGDISTAGAKTFSKGPDPLFNGKTKEELKDMIRDLPMTKGVKVLFETVLTKEDVLNCSLGGGGGAKNEKRPPISKEKKIVLDEVLSTVYSSAKTGELGTKMRDRLKLLRLMYK</sequence>
<feature type="compositionally biased region" description="Polar residues" evidence="1">
    <location>
        <begin position="202"/>
        <end position="212"/>
    </location>
</feature>